<comment type="subcellular location">
    <subcellularLocation>
        <location evidence="1">Nucleus</location>
    </subcellularLocation>
</comment>
<feature type="domain" description="AAA+ ATPase" evidence="9">
    <location>
        <begin position="127"/>
        <end position="304"/>
    </location>
</feature>
<organism evidence="10 11">
    <name type="scientific">Guyanagaster necrorhizus</name>
    <dbReference type="NCBI Taxonomy" id="856835"/>
    <lineage>
        <taxon>Eukaryota</taxon>
        <taxon>Fungi</taxon>
        <taxon>Dikarya</taxon>
        <taxon>Basidiomycota</taxon>
        <taxon>Agaricomycotina</taxon>
        <taxon>Agaricomycetes</taxon>
        <taxon>Agaricomycetidae</taxon>
        <taxon>Agaricales</taxon>
        <taxon>Marasmiineae</taxon>
        <taxon>Physalacriaceae</taxon>
        <taxon>Guyanagaster</taxon>
    </lineage>
</organism>
<keyword evidence="5" id="KW-0067">ATP-binding</keyword>
<dbReference type="Gene3D" id="3.40.50.300">
    <property type="entry name" value="P-loop containing nucleotide triphosphate hydrolases"/>
    <property type="match status" value="1"/>
</dbReference>
<dbReference type="InterPro" id="IPR027417">
    <property type="entry name" value="P-loop_NTPase"/>
</dbReference>
<dbReference type="PANTHER" id="PTHR12172">
    <property type="entry name" value="CELL CYCLE CHECKPOINT PROTEIN RAD17"/>
    <property type="match status" value="1"/>
</dbReference>
<dbReference type="AlphaFoldDB" id="A0A9P7VK59"/>
<keyword evidence="3" id="KW-0547">Nucleotide-binding</keyword>
<dbReference type="GO" id="GO:0005634">
    <property type="term" value="C:nucleus"/>
    <property type="evidence" value="ECO:0007669"/>
    <property type="project" value="UniProtKB-SubCell"/>
</dbReference>
<evidence type="ECO:0000256" key="7">
    <source>
        <dbReference type="ARBA" id="ARBA00023306"/>
    </source>
</evidence>
<dbReference type="SUPFAM" id="SSF52540">
    <property type="entry name" value="P-loop containing nucleoside triphosphate hydrolases"/>
    <property type="match status" value="1"/>
</dbReference>
<comment type="caution">
    <text evidence="10">The sequence shown here is derived from an EMBL/GenBank/DDBJ whole genome shotgun (WGS) entry which is preliminary data.</text>
</comment>
<dbReference type="InterPro" id="IPR003593">
    <property type="entry name" value="AAA+_ATPase"/>
</dbReference>
<feature type="region of interest" description="Disordered" evidence="8">
    <location>
        <begin position="663"/>
        <end position="684"/>
    </location>
</feature>
<feature type="compositionally biased region" description="Low complexity" evidence="8">
    <location>
        <begin position="1"/>
        <end position="13"/>
    </location>
</feature>
<keyword evidence="7" id="KW-0131">Cell cycle</keyword>
<protein>
    <submittedName>
        <fullName evidence="10">Checkpoint protein Rad24</fullName>
    </submittedName>
</protein>
<gene>
    <name evidence="10" type="ORF">BT62DRAFT_997207</name>
</gene>
<sequence length="684" mass="76173">MAPKTSQSSQSKSLLRKSTKPATRVNTLKLEAVPSSAKRIDPLTAFSSLPLSQPTMSSSKGKEKEKPATRDSAHDSQAQDEDSQLWVDLYEPTTEAELAVHVKKVEDVRRWLVEAFEGGPSGKLRKYRRILALTGPAGTAKTTTMRILAREMDFEILEWRNAIGGNSAHITDITSSQPYVEIDPDHEVLFSKFETFLARASTCNNLFSDAAPLASSSQTTTPSSTRPTQPSTNNNKRRIILLEDLPNLLHNDTKARFHVALQSLVVDPSPNPVPIVIIVSDTGMRGEASDERFSAGSTYLEQDGVIDIRTVLPKDMLNGPYVTQIRFNPIAPTFLRKALQVLLDRHFSTARGGKSVRPSKHIVDIIVDSANGDIRSAVNALQFSSIGEKGRKKGKSREAMVIMESVTRREQSLALFHLIGKVLYNKRKGDPPASSASKKDIEREKALDELLNDPPDLRSFLTEHQRRTSRVDVDTLYSDSPIDSSLYSLYLHQNYTQFCNDVDECDGISDNLSWVDSSGGEAWYQANPHRFHLLTLGTLHSLPTPVERRSQKIFKPEFFDYLNKEKDAWEGVRDVRRWLIEKVAAVEDAGWRAGGWSRTDVPTELGGVLRARDASHYVTVVKAPPGHRSFSNMMFVRTTGGAAEQLGEAEADGREVDDDVFLNGEEEKASHRGGWLESDDIEDF</sequence>
<feature type="non-terminal residue" evidence="10">
    <location>
        <position position="1"/>
    </location>
</feature>
<dbReference type="GO" id="GO:0000077">
    <property type="term" value="P:DNA damage checkpoint signaling"/>
    <property type="evidence" value="ECO:0007669"/>
    <property type="project" value="TreeGrafter"/>
</dbReference>
<dbReference type="GeneID" id="66112933"/>
<dbReference type="GO" id="GO:0003682">
    <property type="term" value="F:chromatin binding"/>
    <property type="evidence" value="ECO:0007669"/>
    <property type="project" value="TreeGrafter"/>
</dbReference>
<dbReference type="SMART" id="SM00382">
    <property type="entry name" value="AAA"/>
    <property type="match status" value="1"/>
</dbReference>
<dbReference type="Proteomes" id="UP000812287">
    <property type="component" value="Unassembled WGS sequence"/>
</dbReference>
<feature type="region of interest" description="Disordered" evidence="8">
    <location>
        <begin position="213"/>
        <end position="236"/>
    </location>
</feature>
<evidence type="ECO:0000256" key="3">
    <source>
        <dbReference type="ARBA" id="ARBA00022741"/>
    </source>
</evidence>
<reference evidence="10" key="1">
    <citation type="submission" date="2020-11" db="EMBL/GenBank/DDBJ databases">
        <title>Adaptations for nitrogen fixation in a non-lichenized fungal sporocarp promotes dispersal by wood-feeding termites.</title>
        <authorList>
            <consortium name="DOE Joint Genome Institute"/>
            <person name="Koch R.A."/>
            <person name="Yoon G."/>
            <person name="Arayal U."/>
            <person name="Lail K."/>
            <person name="Amirebrahimi M."/>
            <person name="Labutti K."/>
            <person name="Lipzen A."/>
            <person name="Riley R."/>
            <person name="Barry K."/>
            <person name="Henrissat B."/>
            <person name="Grigoriev I.V."/>
            <person name="Herr J.R."/>
            <person name="Aime M.C."/>
        </authorList>
    </citation>
    <scope>NUCLEOTIDE SEQUENCE</scope>
    <source>
        <strain evidence="10">MCA 3950</strain>
    </source>
</reference>
<keyword evidence="6" id="KW-0539">Nucleus</keyword>
<dbReference type="RefSeq" id="XP_043034919.1">
    <property type="nucleotide sequence ID" value="XM_043190636.1"/>
</dbReference>
<evidence type="ECO:0000256" key="5">
    <source>
        <dbReference type="ARBA" id="ARBA00022840"/>
    </source>
</evidence>
<accession>A0A9P7VK59</accession>
<dbReference type="PANTHER" id="PTHR12172:SF0">
    <property type="entry name" value="CELL CYCLE CHECKPOINT PROTEIN RAD17"/>
    <property type="match status" value="1"/>
</dbReference>
<feature type="region of interest" description="Disordered" evidence="8">
    <location>
        <begin position="1"/>
        <end position="83"/>
    </location>
</feature>
<evidence type="ECO:0000256" key="2">
    <source>
        <dbReference type="ARBA" id="ARBA00006168"/>
    </source>
</evidence>
<dbReference type="GO" id="GO:0005524">
    <property type="term" value="F:ATP binding"/>
    <property type="evidence" value="ECO:0007669"/>
    <property type="project" value="UniProtKB-KW"/>
</dbReference>
<dbReference type="EMBL" id="MU250560">
    <property type="protein sequence ID" value="KAG7441419.1"/>
    <property type="molecule type" value="Genomic_DNA"/>
</dbReference>
<name>A0A9P7VK59_9AGAR</name>
<evidence type="ECO:0000256" key="4">
    <source>
        <dbReference type="ARBA" id="ARBA00022763"/>
    </source>
</evidence>
<evidence type="ECO:0000259" key="9">
    <source>
        <dbReference type="SMART" id="SM00382"/>
    </source>
</evidence>
<keyword evidence="4" id="KW-0227">DNA damage</keyword>
<feature type="compositionally biased region" description="Low complexity" evidence="8">
    <location>
        <begin position="215"/>
        <end position="232"/>
    </location>
</feature>
<dbReference type="InterPro" id="IPR004582">
    <property type="entry name" value="Checkpoint_prot_Rad17_Rad24"/>
</dbReference>
<proteinExistence type="inferred from homology"/>
<comment type="similarity">
    <text evidence="2">Belongs to the rad17/RAD24 family.</text>
</comment>
<evidence type="ECO:0000256" key="6">
    <source>
        <dbReference type="ARBA" id="ARBA00023242"/>
    </source>
</evidence>
<dbReference type="GO" id="GO:0006281">
    <property type="term" value="P:DNA repair"/>
    <property type="evidence" value="ECO:0007669"/>
    <property type="project" value="InterPro"/>
</dbReference>
<feature type="compositionally biased region" description="Polar residues" evidence="8">
    <location>
        <begin position="45"/>
        <end position="59"/>
    </location>
</feature>
<evidence type="ECO:0000313" key="11">
    <source>
        <dbReference type="Proteomes" id="UP000812287"/>
    </source>
</evidence>
<dbReference type="GO" id="GO:0033314">
    <property type="term" value="P:mitotic DNA replication checkpoint signaling"/>
    <property type="evidence" value="ECO:0007669"/>
    <property type="project" value="TreeGrafter"/>
</dbReference>
<dbReference type="InterPro" id="IPR057927">
    <property type="entry name" value="RAD24-like_helical"/>
</dbReference>
<evidence type="ECO:0000313" key="10">
    <source>
        <dbReference type="EMBL" id="KAG7441419.1"/>
    </source>
</evidence>
<dbReference type="Pfam" id="PF25812">
    <property type="entry name" value="RAD24_helical"/>
    <property type="match status" value="1"/>
</dbReference>
<feature type="compositionally biased region" description="Basic and acidic residues" evidence="8">
    <location>
        <begin position="60"/>
        <end position="74"/>
    </location>
</feature>
<evidence type="ECO:0000256" key="8">
    <source>
        <dbReference type="SAM" id="MobiDB-lite"/>
    </source>
</evidence>
<dbReference type="OrthoDB" id="10265971at2759"/>
<dbReference type="Pfam" id="PF03215">
    <property type="entry name" value="Rad17"/>
    <property type="match status" value="1"/>
</dbReference>
<dbReference type="GO" id="GO:0003689">
    <property type="term" value="F:DNA clamp loader activity"/>
    <property type="evidence" value="ECO:0007669"/>
    <property type="project" value="TreeGrafter"/>
</dbReference>
<evidence type="ECO:0000256" key="1">
    <source>
        <dbReference type="ARBA" id="ARBA00004123"/>
    </source>
</evidence>
<keyword evidence="11" id="KW-1185">Reference proteome</keyword>